<accession>A0A4Z1HML0</accession>
<gene>
    <name evidence="2" type="ORF">BOTNAR_0396g00100</name>
</gene>
<sequence length="432" mass="48943">MATADHNPDIIYQHELTEVYSILHIIPIVESFMTFRCQQNASHEMPPQIKNIQVLSKVKNVSGRRYPRDIGRPVYLGGNTYYLFGDTFCHSSSNHFVGVSNNTVAYVPDPQNDPLACTYMHENAYQPSFIPHTRSEEEYEKDPKNKEKINRVVNWVFGGIIEDFPGARDGWVFYEKMYTHGSTAGKSFGTGVARVQVQPDNSLKVERLMGDNILFGENEPHFGITTYVVGDDGYIYLFGAKDAPSPTLDLKNHWARIRSGSDFTSRENYEFLIHTLDGKSKVWDRSYSLHQLVNLIPVQAQGAIIKVPELAPKGRPYLWFGNNKFPANKIYIACAPRLEGPWEEWEGPEIPKFGGGGLRYTLYPHERSCQLEKGEMRISWSDGKQMGGMVVQAMLHFAMEGENEDTVQQSGSLPQPNGGWKDKAKGFLKSFK</sequence>
<feature type="region of interest" description="Disordered" evidence="1">
    <location>
        <begin position="403"/>
        <end position="432"/>
    </location>
</feature>
<organism evidence="2 3">
    <name type="scientific">Botryotinia narcissicola</name>
    <dbReference type="NCBI Taxonomy" id="278944"/>
    <lineage>
        <taxon>Eukaryota</taxon>
        <taxon>Fungi</taxon>
        <taxon>Dikarya</taxon>
        <taxon>Ascomycota</taxon>
        <taxon>Pezizomycotina</taxon>
        <taxon>Leotiomycetes</taxon>
        <taxon>Helotiales</taxon>
        <taxon>Sclerotiniaceae</taxon>
        <taxon>Botryotinia</taxon>
    </lineage>
</organism>
<comment type="caution">
    <text evidence="2">The sequence shown here is derived from an EMBL/GenBank/DDBJ whole genome shotgun (WGS) entry which is preliminary data.</text>
</comment>
<name>A0A4Z1HML0_9HELO</name>
<evidence type="ECO:0008006" key="4">
    <source>
        <dbReference type="Google" id="ProtNLM"/>
    </source>
</evidence>
<dbReference type="OrthoDB" id="2583188at2759"/>
<dbReference type="EMBL" id="PQXJ01000396">
    <property type="protein sequence ID" value="TGO50346.1"/>
    <property type="molecule type" value="Genomic_DNA"/>
</dbReference>
<evidence type="ECO:0000313" key="3">
    <source>
        <dbReference type="Proteomes" id="UP000297452"/>
    </source>
</evidence>
<reference evidence="2 3" key="1">
    <citation type="submission" date="2017-12" db="EMBL/GenBank/DDBJ databases">
        <title>Comparative genomics of Botrytis spp.</title>
        <authorList>
            <person name="Valero-Jimenez C.A."/>
            <person name="Tapia P."/>
            <person name="Veloso J."/>
            <person name="Silva-Moreno E."/>
            <person name="Staats M."/>
            <person name="Valdes J.H."/>
            <person name="Van Kan J.A.L."/>
        </authorList>
    </citation>
    <scope>NUCLEOTIDE SEQUENCE [LARGE SCALE GENOMIC DNA]</scope>
    <source>
        <strain evidence="2 3">MUCL2120</strain>
    </source>
</reference>
<feature type="compositionally biased region" description="Polar residues" evidence="1">
    <location>
        <begin position="406"/>
        <end position="415"/>
    </location>
</feature>
<dbReference type="AlphaFoldDB" id="A0A4Z1HML0"/>
<protein>
    <recommendedName>
        <fullName evidence="4">DUF4185 domain-containing protein</fullName>
    </recommendedName>
</protein>
<evidence type="ECO:0000313" key="2">
    <source>
        <dbReference type="EMBL" id="TGO50346.1"/>
    </source>
</evidence>
<proteinExistence type="predicted"/>
<evidence type="ECO:0000256" key="1">
    <source>
        <dbReference type="SAM" id="MobiDB-lite"/>
    </source>
</evidence>
<keyword evidence="3" id="KW-1185">Reference proteome</keyword>
<dbReference type="Proteomes" id="UP000297452">
    <property type="component" value="Unassembled WGS sequence"/>
</dbReference>